<dbReference type="Pfam" id="PF13180">
    <property type="entry name" value="PDZ_2"/>
    <property type="match status" value="1"/>
</dbReference>
<sequence>MEPEQAPRAAPSAPADPVPQAAPAVDLRQFVGSVVQIRTTAVRDGETVASLGLRRSGSGVIIGPSTVLTIGYLLLEADEVEVVTASGRRIPASVAAQDPASGFGIVRTALPLDGAPLELGDSDAVAEGAQVLTLGHGEPIATELVVLSRKPFSGTWEYLLERPLFTFPPVNNWSGAALIAPDGRLVGIGSLIVNDAAPPGRNAVPGNLFVPVGLIKPVLDTLLAEGKRPGPARPWLGVSTESVRGNLMVARVTPGGPAEQAGLAPGDVIVGVGEEAVGGQADFYRKLWKAGPAGAEIPLRVLKGGAIRELKVRSVDRGDFLRKPHGV</sequence>
<dbReference type="OrthoDB" id="8678832at2"/>
<dbReference type="InterPro" id="IPR036034">
    <property type="entry name" value="PDZ_sf"/>
</dbReference>
<dbReference type="InterPro" id="IPR001940">
    <property type="entry name" value="Peptidase_S1C"/>
</dbReference>
<name>A0A5C8NUF3_9BURK</name>
<keyword evidence="2" id="KW-0378">Hydrolase</keyword>
<dbReference type="InterPro" id="IPR001478">
    <property type="entry name" value="PDZ"/>
</dbReference>
<comment type="caution">
    <text evidence="4">The sequence shown here is derived from an EMBL/GenBank/DDBJ whole genome shotgun (WGS) entry which is preliminary data.</text>
</comment>
<reference evidence="4 5" key="1">
    <citation type="submission" date="2019-06" db="EMBL/GenBank/DDBJ databases">
        <title>Quisquiliibacterium sp. nov., isolated from a maize field.</title>
        <authorList>
            <person name="Lin S.-Y."/>
            <person name="Tsai C.-F."/>
            <person name="Young C.-C."/>
        </authorList>
    </citation>
    <scope>NUCLEOTIDE SEQUENCE [LARGE SCALE GENOMIC DNA]</scope>
    <source>
        <strain evidence="4 5">CC-CFT501</strain>
    </source>
</reference>
<dbReference type="InterPro" id="IPR009003">
    <property type="entry name" value="Peptidase_S1_PA"/>
</dbReference>
<dbReference type="Pfam" id="PF13365">
    <property type="entry name" value="Trypsin_2"/>
    <property type="match status" value="1"/>
</dbReference>
<evidence type="ECO:0000256" key="2">
    <source>
        <dbReference type="ARBA" id="ARBA00022801"/>
    </source>
</evidence>
<evidence type="ECO:0000256" key="1">
    <source>
        <dbReference type="ARBA" id="ARBA00022670"/>
    </source>
</evidence>
<dbReference type="PANTHER" id="PTHR43343">
    <property type="entry name" value="PEPTIDASE S12"/>
    <property type="match status" value="1"/>
</dbReference>
<dbReference type="Proteomes" id="UP000321548">
    <property type="component" value="Unassembled WGS sequence"/>
</dbReference>
<dbReference type="EMBL" id="VDUY01000005">
    <property type="protein sequence ID" value="TXL64804.1"/>
    <property type="molecule type" value="Genomic_DNA"/>
</dbReference>
<dbReference type="PROSITE" id="PS50106">
    <property type="entry name" value="PDZ"/>
    <property type="match status" value="1"/>
</dbReference>
<feature type="domain" description="PDZ" evidence="3">
    <location>
        <begin position="220"/>
        <end position="277"/>
    </location>
</feature>
<dbReference type="AlphaFoldDB" id="A0A5C8NUF3"/>
<accession>A0A5C8NUF3</accession>
<dbReference type="SUPFAM" id="SSF50494">
    <property type="entry name" value="Trypsin-like serine proteases"/>
    <property type="match status" value="1"/>
</dbReference>
<dbReference type="PRINTS" id="PR00834">
    <property type="entry name" value="PROTEASES2C"/>
</dbReference>
<dbReference type="InterPro" id="IPR051201">
    <property type="entry name" value="Chloro_Bact_Ser_Proteases"/>
</dbReference>
<dbReference type="GO" id="GO:0006508">
    <property type="term" value="P:proteolysis"/>
    <property type="evidence" value="ECO:0007669"/>
    <property type="project" value="UniProtKB-KW"/>
</dbReference>
<dbReference type="SMART" id="SM00228">
    <property type="entry name" value="PDZ"/>
    <property type="match status" value="1"/>
</dbReference>
<keyword evidence="5" id="KW-1185">Reference proteome</keyword>
<evidence type="ECO:0000313" key="4">
    <source>
        <dbReference type="EMBL" id="TXL64804.1"/>
    </source>
</evidence>
<dbReference type="GO" id="GO:0004252">
    <property type="term" value="F:serine-type endopeptidase activity"/>
    <property type="evidence" value="ECO:0007669"/>
    <property type="project" value="InterPro"/>
</dbReference>
<evidence type="ECO:0000313" key="5">
    <source>
        <dbReference type="Proteomes" id="UP000321548"/>
    </source>
</evidence>
<dbReference type="Gene3D" id="2.30.42.10">
    <property type="match status" value="1"/>
</dbReference>
<proteinExistence type="predicted"/>
<keyword evidence="1 4" id="KW-0645">Protease</keyword>
<protein>
    <submittedName>
        <fullName evidence="4">Serine protease</fullName>
    </submittedName>
</protein>
<dbReference type="RefSeq" id="WP_147705053.1">
    <property type="nucleotide sequence ID" value="NZ_VDUY01000005.1"/>
</dbReference>
<gene>
    <name evidence="4" type="ORF">FHP08_13815</name>
</gene>
<dbReference type="Gene3D" id="2.40.10.120">
    <property type="match status" value="1"/>
</dbReference>
<dbReference type="SUPFAM" id="SSF50156">
    <property type="entry name" value="PDZ domain-like"/>
    <property type="match status" value="1"/>
</dbReference>
<evidence type="ECO:0000259" key="3">
    <source>
        <dbReference type="PROSITE" id="PS50106"/>
    </source>
</evidence>
<organism evidence="4 5">
    <name type="scientific">Zeimonas arvi</name>
    <dbReference type="NCBI Taxonomy" id="2498847"/>
    <lineage>
        <taxon>Bacteria</taxon>
        <taxon>Pseudomonadati</taxon>
        <taxon>Pseudomonadota</taxon>
        <taxon>Betaproteobacteria</taxon>
        <taxon>Burkholderiales</taxon>
        <taxon>Burkholderiaceae</taxon>
        <taxon>Zeimonas</taxon>
    </lineage>
</organism>
<dbReference type="PANTHER" id="PTHR43343:SF3">
    <property type="entry name" value="PROTEASE DO-LIKE 8, CHLOROPLASTIC"/>
    <property type="match status" value="1"/>
</dbReference>